<dbReference type="Proteomes" id="UP000051412">
    <property type="component" value="Unassembled WGS sequence"/>
</dbReference>
<name>A0A0R1XD52_9LACO</name>
<gene>
    <name evidence="1" type="ORF">FD32_GL000437</name>
</gene>
<evidence type="ECO:0000313" key="2">
    <source>
        <dbReference type="Proteomes" id="UP000051412"/>
    </source>
</evidence>
<comment type="caution">
    <text evidence="1">The sequence shown here is derived from an EMBL/GenBank/DDBJ whole genome shotgun (WGS) entry which is preliminary data.</text>
</comment>
<dbReference type="AlphaFoldDB" id="A0A0R1XD52"/>
<proteinExistence type="predicted"/>
<dbReference type="PATRIC" id="fig|1423782.4.peg.450"/>
<keyword evidence="2" id="KW-1185">Reference proteome</keyword>
<evidence type="ECO:0000313" key="1">
    <source>
        <dbReference type="EMBL" id="KRM26388.1"/>
    </source>
</evidence>
<reference evidence="1 2" key="1">
    <citation type="journal article" date="2015" name="Genome Announc.">
        <title>Expanding the biotechnology potential of lactobacilli through comparative genomics of 213 strains and associated genera.</title>
        <authorList>
            <person name="Sun Z."/>
            <person name="Harris H.M."/>
            <person name="McCann A."/>
            <person name="Guo C."/>
            <person name="Argimon S."/>
            <person name="Zhang W."/>
            <person name="Yang X."/>
            <person name="Jeffery I.B."/>
            <person name="Cooney J.C."/>
            <person name="Kagawa T.F."/>
            <person name="Liu W."/>
            <person name="Song Y."/>
            <person name="Salvetti E."/>
            <person name="Wrobel A."/>
            <person name="Rasinkangas P."/>
            <person name="Parkhill J."/>
            <person name="Rea M.C."/>
            <person name="O'Sullivan O."/>
            <person name="Ritari J."/>
            <person name="Douillard F.P."/>
            <person name="Paul Ross R."/>
            <person name="Yang R."/>
            <person name="Briner A.E."/>
            <person name="Felis G.E."/>
            <person name="de Vos W.M."/>
            <person name="Barrangou R."/>
            <person name="Klaenhammer T.R."/>
            <person name="Caufield P.W."/>
            <person name="Cui Y."/>
            <person name="Zhang H."/>
            <person name="O'Toole P.W."/>
        </authorList>
    </citation>
    <scope>NUCLEOTIDE SEQUENCE [LARGE SCALE GENOMIC DNA]</scope>
    <source>
        <strain evidence="1 2">DSM 6035</strain>
    </source>
</reference>
<accession>A0A0R1XD52</accession>
<protein>
    <submittedName>
        <fullName evidence="1">Uncharacterized protein</fullName>
    </submittedName>
</protein>
<dbReference type="EMBL" id="AZGM01000086">
    <property type="protein sequence ID" value="KRM26388.1"/>
    <property type="molecule type" value="Genomic_DNA"/>
</dbReference>
<sequence>MINDIDSHKSFWTLRVEVKEKAKNAGGCTIFGNHFGNHDQGIKGTFYYSQANEH</sequence>
<dbReference type="STRING" id="1423782.FD32_GL000437"/>
<organism evidence="1 2">
    <name type="scientific">Limosilactobacillus panis DSM 6035</name>
    <dbReference type="NCBI Taxonomy" id="1423782"/>
    <lineage>
        <taxon>Bacteria</taxon>
        <taxon>Bacillati</taxon>
        <taxon>Bacillota</taxon>
        <taxon>Bacilli</taxon>
        <taxon>Lactobacillales</taxon>
        <taxon>Lactobacillaceae</taxon>
        <taxon>Limosilactobacillus</taxon>
    </lineage>
</organism>